<dbReference type="Proteomes" id="UP000564806">
    <property type="component" value="Unassembled WGS sequence"/>
</dbReference>
<keyword evidence="6" id="KW-0045">Antibiotic biosynthesis</keyword>
<name>A0A850ELX4_9BACL</name>
<sequence>MSQIVLLEIPGKLDSNTYEFWQSKVSVQRRNGIGRFLRLEDAYRSLFGEILVRTVICQELGIPNQEIHFQKNKYGKPHLEGKENFSFNVSHSGKWVSLIYGTGRLGVDIEEIRPIDLTIAERFFSDEEYEDLMLRPEEARTDYFYEIWTLKEAYVKALGSGLSHPLTSFSVRKHPDGSVGLSPDAGSYYFKTYAINSAYKFSACSSLDDLPDQFVLQDTQKLQQFWLNN</sequence>
<dbReference type="RefSeq" id="WP_175372823.1">
    <property type="nucleotide sequence ID" value="NZ_JABWCS010000214.1"/>
</dbReference>
<dbReference type="GO" id="GO:0000287">
    <property type="term" value="F:magnesium ion binding"/>
    <property type="evidence" value="ECO:0007669"/>
    <property type="project" value="InterPro"/>
</dbReference>
<dbReference type="InterPro" id="IPR050559">
    <property type="entry name" value="P-Pant_transferase_sf"/>
</dbReference>
<evidence type="ECO:0000256" key="3">
    <source>
        <dbReference type="ARBA" id="ARBA00022679"/>
    </source>
</evidence>
<comment type="caution">
    <text evidence="9">The sequence shown here is derived from an EMBL/GenBank/DDBJ whole genome shotgun (WGS) entry which is preliminary data.</text>
</comment>
<dbReference type="GO" id="GO:0008897">
    <property type="term" value="F:holo-[acyl-carrier-protein] synthase activity"/>
    <property type="evidence" value="ECO:0007669"/>
    <property type="project" value="InterPro"/>
</dbReference>
<dbReference type="Pfam" id="PF22624">
    <property type="entry name" value="AASDHPPT_N"/>
    <property type="match status" value="1"/>
</dbReference>
<evidence type="ECO:0000256" key="6">
    <source>
        <dbReference type="ARBA" id="ARBA00023194"/>
    </source>
</evidence>
<dbReference type="GO" id="GO:0019878">
    <property type="term" value="P:lysine biosynthetic process via aminoadipic acid"/>
    <property type="evidence" value="ECO:0007669"/>
    <property type="project" value="TreeGrafter"/>
</dbReference>
<accession>A0A850ELX4</accession>
<dbReference type="InterPro" id="IPR008278">
    <property type="entry name" value="4-PPantetheinyl_Trfase_dom"/>
</dbReference>
<feature type="domain" description="4'-phosphopantetheinyl transferase N-terminal" evidence="8">
    <location>
        <begin position="18"/>
        <end position="98"/>
    </location>
</feature>
<dbReference type="PANTHER" id="PTHR12215">
    <property type="entry name" value="PHOSPHOPANTETHEINE TRANSFERASE"/>
    <property type="match status" value="1"/>
</dbReference>
<evidence type="ECO:0000256" key="5">
    <source>
        <dbReference type="ARBA" id="ARBA00022842"/>
    </source>
</evidence>
<keyword evidence="4" id="KW-0479">Metal-binding</keyword>
<dbReference type="AlphaFoldDB" id="A0A850ELX4"/>
<dbReference type="InterPro" id="IPR055066">
    <property type="entry name" value="AASDHPPT_N"/>
</dbReference>
<dbReference type="Gene3D" id="3.90.470.20">
    <property type="entry name" value="4'-phosphopantetheinyl transferase domain"/>
    <property type="match status" value="2"/>
</dbReference>
<evidence type="ECO:0000256" key="1">
    <source>
        <dbReference type="ARBA" id="ARBA00001946"/>
    </source>
</evidence>
<gene>
    <name evidence="9" type="ORF">HPT30_18465</name>
</gene>
<organism evidence="9 10">
    <name type="scientific">Paenibacillus agri</name>
    <dbReference type="NCBI Taxonomy" id="2744309"/>
    <lineage>
        <taxon>Bacteria</taxon>
        <taxon>Bacillati</taxon>
        <taxon>Bacillota</taxon>
        <taxon>Bacilli</taxon>
        <taxon>Bacillales</taxon>
        <taxon>Paenibacillaceae</taxon>
        <taxon>Paenibacillus</taxon>
    </lineage>
</organism>
<dbReference type="SUPFAM" id="SSF56214">
    <property type="entry name" value="4'-phosphopantetheinyl transferase"/>
    <property type="match status" value="2"/>
</dbReference>
<dbReference type="GO" id="GO:0006633">
    <property type="term" value="P:fatty acid biosynthetic process"/>
    <property type="evidence" value="ECO:0007669"/>
    <property type="project" value="InterPro"/>
</dbReference>
<evidence type="ECO:0000313" key="10">
    <source>
        <dbReference type="Proteomes" id="UP000564806"/>
    </source>
</evidence>
<evidence type="ECO:0000259" key="8">
    <source>
        <dbReference type="Pfam" id="PF22624"/>
    </source>
</evidence>
<dbReference type="EMBL" id="JABWCS010000214">
    <property type="protein sequence ID" value="NUU62333.1"/>
    <property type="molecule type" value="Genomic_DNA"/>
</dbReference>
<dbReference type="InterPro" id="IPR004568">
    <property type="entry name" value="Ppantetheine-prot_Trfase_dom"/>
</dbReference>
<protein>
    <submittedName>
        <fullName evidence="9">4'-phosphopantetheinyl transferase superfamily protein</fullName>
    </submittedName>
</protein>
<dbReference type="InterPro" id="IPR037143">
    <property type="entry name" value="4-PPantetheinyl_Trfase_dom_sf"/>
</dbReference>
<comment type="similarity">
    <text evidence="2">Belongs to the P-Pant transferase superfamily. Gsp/Sfp/HetI/AcpT family.</text>
</comment>
<comment type="cofactor">
    <cofactor evidence="1">
        <name>Mg(2+)</name>
        <dbReference type="ChEBI" id="CHEBI:18420"/>
    </cofactor>
</comment>
<dbReference type="GO" id="GO:0017000">
    <property type="term" value="P:antibiotic biosynthetic process"/>
    <property type="evidence" value="ECO:0007669"/>
    <property type="project" value="UniProtKB-KW"/>
</dbReference>
<evidence type="ECO:0000256" key="4">
    <source>
        <dbReference type="ARBA" id="ARBA00022723"/>
    </source>
</evidence>
<evidence type="ECO:0000256" key="2">
    <source>
        <dbReference type="ARBA" id="ARBA00010990"/>
    </source>
</evidence>
<dbReference type="PANTHER" id="PTHR12215:SF10">
    <property type="entry name" value="L-AMINOADIPATE-SEMIALDEHYDE DEHYDROGENASE-PHOSPHOPANTETHEINYL TRANSFERASE"/>
    <property type="match status" value="1"/>
</dbReference>
<feature type="domain" description="4'-phosphopantetheinyl transferase" evidence="7">
    <location>
        <begin position="105"/>
        <end position="182"/>
    </location>
</feature>
<keyword evidence="3 9" id="KW-0808">Transferase</keyword>
<evidence type="ECO:0000259" key="7">
    <source>
        <dbReference type="Pfam" id="PF01648"/>
    </source>
</evidence>
<reference evidence="9" key="1">
    <citation type="submission" date="2020-06" db="EMBL/GenBank/DDBJ databases">
        <title>Paenibacillus sp. nov., isolated from soil.</title>
        <authorList>
            <person name="Seo Y.L."/>
        </authorList>
    </citation>
    <scope>NUCLEOTIDE SEQUENCE [LARGE SCALE GENOMIC DNA]</scope>
    <source>
        <strain evidence="9">JW14</strain>
    </source>
</reference>
<dbReference type="NCBIfam" id="TIGR00556">
    <property type="entry name" value="pantethn_trn"/>
    <property type="match status" value="1"/>
</dbReference>
<proteinExistence type="inferred from homology"/>
<dbReference type="Pfam" id="PF01648">
    <property type="entry name" value="ACPS"/>
    <property type="match status" value="1"/>
</dbReference>
<evidence type="ECO:0000313" key="9">
    <source>
        <dbReference type="EMBL" id="NUU62333.1"/>
    </source>
</evidence>
<keyword evidence="5" id="KW-0460">Magnesium</keyword>
<keyword evidence="10" id="KW-1185">Reference proteome</keyword>
<dbReference type="GO" id="GO:0005829">
    <property type="term" value="C:cytosol"/>
    <property type="evidence" value="ECO:0007669"/>
    <property type="project" value="TreeGrafter"/>
</dbReference>